<feature type="region of interest" description="Disordered" evidence="8">
    <location>
        <begin position="1"/>
        <end position="65"/>
    </location>
</feature>
<dbReference type="SMART" id="SM00066">
    <property type="entry name" value="GAL4"/>
    <property type="match status" value="1"/>
</dbReference>
<dbReference type="HOGENOM" id="CLU_040323_0_0_1"/>
<evidence type="ECO:0000256" key="8">
    <source>
        <dbReference type="SAM" id="MobiDB-lite"/>
    </source>
</evidence>
<dbReference type="Proteomes" id="UP000006352">
    <property type="component" value="Unassembled WGS sequence"/>
</dbReference>
<sequence>MATEQGKAPNGASQDHTPPHPVVSYPPQQFGAHYPPPGPYPPFYYAPAIQDGAHDPNAPSGPPPPAPYIMAYPPPPPGMIYAYPAPPPSQGYPPYAPGLQTSPVPRPKRKQVKMACTNCAHACKRCDEARPCERCVKYGVADSCVDGVRKERKKGIKRGPYKRKNRSQNGEQATEGFTAPANGGGESVTPPAPYSAAPEGYYSYYYPPGYVQPPHNGEAHPEGIPNGNGPHVPHPAYYPMPPLYAPFPPYPGAPVPYSLPPTISAPASAAVPATNDKPEQAVAPSEIHGESSGTTNGKGKKRPRAKAGGDGGTKTRKAKQPSADSPADSDPARGKDLHLGGQPEPGATVYSGMEARTMVAV</sequence>
<dbReference type="OrthoDB" id="5575144at2759"/>
<keyword evidence="4" id="KW-0238">DNA-binding</keyword>
<keyword evidence="5" id="KW-0804">Transcription</keyword>
<dbReference type="InterPro" id="IPR036864">
    <property type="entry name" value="Zn2-C6_fun-type_DNA-bd_sf"/>
</dbReference>
<organism evidence="10 11">
    <name type="scientific">Fibroporia radiculosa</name>
    <dbReference type="NCBI Taxonomy" id="599839"/>
    <lineage>
        <taxon>Eukaryota</taxon>
        <taxon>Fungi</taxon>
        <taxon>Dikarya</taxon>
        <taxon>Basidiomycota</taxon>
        <taxon>Agaricomycotina</taxon>
        <taxon>Agaricomycetes</taxon>
        <taxon>Polyporales</taxon>
        <taxon>Fibroporiaceae</taxon>
        <taxon>Fibroporia</taxon>
    </lineage>
</organism>
<feature type="compositionally biased region" description="Basic residues" evidence="8">
    <location>
        <begin position="151"/>
        <end position="166"/>
    </location>
</feature>
<keyword evidence="6" id="KW-0539">Nucleus</keyword>
<feature type="region of interest" description="Disordered" evidence="8">
    <location>
        <begin position="151"/>
        <end position="193"/>
    </location>
</feature>
<dbReference type="GO" id="GO:0003677">
    <property type="term" value="F:DNA binding"/>
    <property type="evidence" value="ECO:0007669"/>
    <property type="project" value="UniProtKB-KW"/>
</dbReference>
<dbReference type="Gene3D" id="4.10.240.10">
    <property type="entry name" value="Zn(2)-C6 fungal-type DNA-binding domain"/>
    <property type="match status" value="1"/>
</dbReference>
<evidence type="ECO:0000256" key="3">
    <source>
        <dbReference type="ARBA" id="ARBA00023015"/>
    </source>
</evidence>
<keyword evidence="11" id="KW-1185">Reference proteome</keyword>
<dbReference type="InterPro" id="IPR050335">
    <property type="entry name" value="ERT1_acuK_gluconeogen_tf"/>
</dbReference>
<dbReference type="SUPFAM" id="SSF57701">
    <property type="entry name" value="Zn2/Cys6 DNA-binding domain"/>
    <property type="match status" value="1"/>
</dbReference>
<feature type="region of interest" description="Disordered" evidence="8">
    <location>
        <begin position="255"/>
        <end position="361"/>
    </location>
</feature>
<gene>
    <name evidence="10" type="ORF">FIBRA_08064</name>
</gene>
<evidence type="ECO:0000313" key="10">
    <source>
        <dbReference type="EMBL" id="CCM05828.1"/>
    </source>
</evidence>
<dbReference type="InterPro" id="IPR001138">
    <property type="entry name" value="Zn2Cys6_DnaBD"/>
</dbReference>
<feature type="region of interest" description="Disordered" evidence="8">
    <location>
        <begin position="212"/>
        <end position="231"/>
    </location>
</feature>
<evidence type="ECO:0000256" key="4">
    <source>
        <dbReference type="ARBA" id="ARBA00023125"/>
    </source>
</evidence>
<protein>
    <recommendedName>
        <fullName evidence="7">Transcription activator of gluconeogenesis ERT1</fullName>
    </recommendedName>
</protein>
<reference evidence="10 11" key="1">
    <citation type="journal article" date="2012" name="Appl. Environ. Microbiol.">
        <title>Short-read sequencing for genomic analysis of the brown rot fungus Fibroporia radiculosa.</title>
        <authorList>
            <person name="Tang J.D."/>
            <person name="Perkins A.D."/>
            <person name="Sonstegard T.S."/>
            <person name="Schroeder S.G."/>
            <person name="Burgess S.C."/>
            <person name="Diehl S.V."/>
        </authorList>
    </citation>
    <scope>NUCLEOTIDE SEQUENCE [LARGE SCALE GENOMIC DNA]</scope>
    <source>
        <strain evidence="10 11">TFFH 294</strain>
    </source>
</reference>
<dbReference type="EMBL" id="HE797209">
    <property type="protein sequence ID" value="CCM05828.1"/>
    <property type="molecule type" value="Genomic_DNA"/>
</dbReference>
<name>J4GGC3_9APHY</name>
<feature type="domain" description="Zn(2)-C6 fungal-type" evidence="9">
    <location>
        <begin position="115"/>
        <end position="146"/>
    </location>
</feature>
<dbReference type="RefSeq" id="XP_012185111.1">
    <property type="nucleotide sequence ID" value="XM_012329721.1"/>
</dbReference>
<dbReference type="GeneID" id="24100739"/>
<evidence type="ECO:0000256" key="1">
    <source>
        <dbReference type="ARBA" id="ARBA00022723"/>
    </source>
</evidence>
<keyword evidence="1" id="KW-0479">Metal-binding</keyword>
<dbReference type="AlphaFoldDB" id="J4GGC3"/>
<feature type="compositionally biased region" description="Pro residues" evidence="8">
    <location>
        <begin position="34"/>
        <end position="44"/>
    </location>
</feature>
<dbReference type="GO" id="GO:0000981">
    <property type="term" value="F:DNA-binding transcription factor activity, RNA polymerase II-specific"/>
    <property type="evidence" value="ECO:0007669"/>
    <property type="project" value="InterPro"/>
</dbReference>
<evidence type="ECO:0000256" key="6">
    <source>
        <dbReference type="ARBA" id="ARBA00023242"/>
    </source>
</evidence>
<evidence type="ECO:0000256" key="2">
    <source>
        <dbReference type="ARBA" id="ARBA00022833"/>
    </source>
</evidence>
<dbReference type="STRING" id="599839.J4GGC3"/>
<keyword evidence="2" id="KW-0862">Zinc</keyword>
<dbReference type="PROSITE" id="PS50048">
    <property type="entry name" value="ZN2_CY6_FUNGAL_2"/>
    <property type="match status" value="1"/>
</dbReference>
<keyword evidence="3" id="KW-0805">Transcription regulation</keyword>
<dbReference type="PANTHER" id="PTHR47659">
    <property type="entry name" value="ZN(II)2CYS6 TRANSCRIPTION FACTOR (EUROFUNG)-RELATED"/>
    <property type="match status" value="1"/>
</dbReference>
<dbReference type="CDD" id="cd00067">
    <property type="entry name" value="GAL4"/>
    <property type="match status" value="1"/>
</dbReference>
<evidence type="ECO:0000313" key="11">
    <source>
        <dbReference type="Proteomes" id="UP000006352"/>
    </source>
</evidence>
<evidence type="ECO:0000256" key="7">
    <source>
        <dbReference type="ARBA" id="ARBA00040903"/>
    </source>
</evidence>
<evidence type="ECO:0000256" key="5">
    <source>
        <dbReference type="ARBA" id="ARBA00023163"/>
    </source>
</evidence>
<evidence type="ECO:0000259" key="9">
    <source>
        <dbReference type="PROSITE" id="PS50048"/>
    </source>
</evidence>
<proteinExistence type="predicted"/>
<dbReference type="InParanoid" id="J4GGC3"/>
<dbReference type="GO" id="GO:0008270">
    <property type="term" value="F:zinc ion binding"/>
    <property type="evidence" value="ECO:0007669"/>
    <property type="project" value="InterPro"/>
</dbReference>
<dbReference type="PANTHER" id="PTHR47659:SF7">
    <property type="entry name" value="FUNGAL TRANSCRIPTIONAL REGULATORY PROTEIN, N-TERMINAL DOMAIN-CONTAINING PROTEIN"/>
    <property type="match status" value="1"/>
</dbReference>
<accession>J4GGC3</accession>